<accession>A0ABN0JQH7</accession>
<gene>
    <name evidence="2" type="ORF">F992_01155</name>
</gene>
<reference evidence="2 3" key="2">
    <citation type="journal article" date="2016" name="Int. J. Syst. Evol. Microbiol.">
        <title>Taxonomy of haemolytic and/or proteolytic strains of the genus Acinetobacter with the proposal of Acinetobacter courvalinii sp. nov. (genomic species 14 sensu Bouvet &amp; Jeanjean), Acinetobacter dispersus sp. nov. (genomic species 17), Acinetobacter modestus sp. nov., Acinetobacter proteolyticus sp. nov. and Acinetobacter vivianii sp. nov.</title>
        <authorList>
            <person name="Nemec A."/>
            <person name="Radolfova-Krizova L."/>
            <person name="Maixnerova M."/>
            <person name="Vrestiakova E."/>
            <person name="Jezek P."/>
            <person name="Sedo O."/>
        </authorList>
    </citation>
    <scope>NUCLEOTIDE SEQUENCE [LARGE SCALE GENOMIC DNA]</scope>
    <source>
        <strain evidence="2 3">NIPH 236</strain>
    </source>
</reference>
<keyword evidence="2" id="KW-0648">Protein biosynthesis</keyword>
<name>A0ABN0JQH7_9GAMM</name>
<dbReference type="GO" id="GO:0003746">
    <property type="term" value="F:translation elongation factor activity"/>
    <property type="evidence" value="ECO:0007669"/>
    <property type="project" value="UniProtKB-KW"/>
</dbReference>
<dbReference type="InterPro" id="IPR036805">
    <property type="entry name" value="Tscrpt_elong_fac_GreA/B_N_sf"/>
</dbReference>
<evidence type="ECO:0000313" key="2">
    <source>
        <dbReference type="EMBL" id="ENU27531.1"/>
    </source>
</evidence>
<keyword evidence="3" id="KW-1185">Reference proteome</keyword>
<dbReference type="EMBL" id="APOJ01000020">
    <property type="protein sequence ID" value="ENU27531.1"/>
    <property type="molecule type" value="Genomic_DNA"/>
</dbReference>
<dbReference type="SUPFAM" id="SSF46557">
    <property type="entry name" value="GreA transcript cleavage protein, N-terminal domain"/>
    <property type="match status" value="1"/>
</dbReference>
<dbReference type="InterPro" id="IPR022691">
    <property type="entry name" value="Tscrpt_elong_fac_GreA/B_N"/>
</dbReference>
<keyword evidence="2" id="KW-0251">Elongation factor</keyword>
<dbReference type="Pfam" id="PF03449">
    <property type="entry name" value="GreA_GreB_N"/>
    <property type="match status" value="1"/>
</dbReference>
<feature type="domain" description="Transcription elongation factor GreA/GreB N-terminal" evidence="1">
    <location>
        <begin position="5"/>
        <end position="47"/>
    </location>
</feature>
<evidence type="ECO:0000259" key="1">
    <source>
        <dbReference type="Pfam" id="PF03449"/>
    </source>
</evidence>
<dbReference type="Proteomes" id="UP000013190">
    <property type="component" value="Unassembled WGS sequence"/>
</dbReference>
<proteinExistence type="predicted"/>
<reference evidence="3" key="1">
    <citation type="submission" date="2013-02" db="EMBL/GenBank/DDBJ databases">
        <title>The Genome Sequence of Acinetobacter sp. NIPH 236.</title>
        <authorList>
            <consortium name="The Broad Institute Genome Sequencing Platform"/>
            <consortium name="The Broad Institute Genome Sequencing Center for Infectious Disease"/>
            <person name="Cerqueira G."/>
            <person name="Feldgarden M."/>
            <person name="Courvalin P."/>
            <person name="Perichon B."/>
            <person name="Grillot-Courvalin C."/>
            <person name="Clermont D."/>
            <person name="Rocha E."/>
            <person name="Yoon E.-J."/>
            <person name="Nemec A."/>
            <person name="Walker B."/>
            <person name="Young S.K."/>
            <person name="Zeng Q."/>
            <person name="Gargeya S."/>
            <person name="Fitzgerald M."/>
            <person name="Haas B."/>
            <person name="Abouelleil A."/>
            <person name="Alvarado L."/>
            <person name="Arachchi H.M."/>
            <person name="Berlin A.M."/>
            <person name="Chapman S.B."/>
            <person name="Dewar J."/>
            <person name="Goldberg J."/>
            <person name="Griggs A."/>
            <person name="Gujja S."/>
            <person name="Hansen M."/>
            <person name="Howarth C."/>
            <person name="Imamovic A."/>
            <person name="Larimer J."/>
            <person name="McCowan C."/>
            <person name="Murphy C."/>
            <person name="Neiman D."/>
            <person name="Pearson M."/>
            <person name="Priest M."/>
            <person name="Roberts A."/>
            <person name="Saif S."/>
            <person name="Shea T."/>
            <person name="Sisk P."/>
            <person name="Sykes S."/>
            <person name="Wortman J."/>
            <person name="Nusbaum C."/>
            <person name="Birren B."/>
        </authorList>
    </citation>
    <scope>NUCLEOTIDE SEQUENCE [LARGE SCALE GENOMIC DNA]</scope>
    <source>
        <strain evidence="3">NIPH 236</strain>
    </source>
</reference>
<protein>
    <submittedName>
        <fullName evidence="2">Transcription elongation factor greB</fullName>
    </submittedName>
</protein>
<organism evidence="2 3">
    <name type="scientific">Acinetobacter modestus</name>
    <dbReference type="NCBI Taxonomy" id="1776740"/>
    <lineage>
        <taxon>Bacteria</taxon>
        <taxon>Pseudomonadati</taxon>
        <taxon>Pseudomonadota</taxon>
        <taxon>Gammaproteobacteria</taxon>
        <taxon>Moraxellales</taxon>
        <taxon>Moraxellaceae</taxon>
        <taxon>Acinetobacter</taxon>
    </lineage>
</organism>
<evidence type="ECO:0000313" key="3">
    <source>
        <dbReference type="Proteomes" id="UP000013190"/>
    </source>
</evidence>
<sequence>MKSNLITRTGHDLLVAELKRLWHDERPEITKKVNWAASLGDRSENADLFK</sequence>
<dbReference type="Gene3D" id="1.10.287.180">
    <property type="entry name" value="Transcription elongation factor, GreA/GreB, N-terminal domain"/>
    <property type="match status" value="1"/>
</dbReference>
<comment type="caution">
    <text evidence="2">The sequence shown here is derived from an EMBL/GenBank/DDBJ whole genome shotgun (WGS) entry which is preliminary data.</text>
</comment>